<evidence type="ECO:0000313" key="3">
    <source>
        <dbReference type="Proteomes" id="UP000189274"/>
    </source>
</evidence>
<evidence type="ECO:0000313" key="1">
    <source>
        <dbReference type="EMBL" id="ONH71032.1"/>
    </source>
</evidence>
<dbReference type="EMBL" id="MQVM01000044">
    <property type="protein sequence ID" value="ONH71032.1"/>
    <property type="molecule type" value="Genomic_DNA"/>
</dbReference>
<accession>A0A1V2LTV5</accession>
<feature type="non-terminal residue" evidence="2">
    <location>
        <position position="1"/>
    </location>
</feature>
<proteinExistence type="predicted"/>
<organism evidence="2 3">
    <name type="scientific">Pichia kudriavzevii</name>
    <name type="common">Yeast</name>
    <name type="synonym">Issatchenkia orientalis</name>
    <dbReference type="NCBI Taxonomy" id="4909"/>
    <lineage>
        <taxon>Eukaryota</taxon>
        <taxon>Fungi</taxon>
        <taxon>Dikarya</taxon>
        <taxon>Ascomycota</taxon>
        <taxon>Saccharomycotina</taxon>
        <taxon>Pichiomycetes</taxon>
        <taxon>Pichiales</taxon>
        <taxon>Pichiaceae</taxon>
        <taxon>Pichia</taxon>
    </lineage>
</organism>
<dbReference type="Proteomes" id="UP000189274">
    <property type="component" value="Unassembled WGS sequence"/>
</dbReference>
<dbReference type="AlphaFoldDB" id="A0A1V2LTV5"/>
<comment type="caution">
    <text evidence="2">The sequence shown here is derived from an EMBL/GenBank/DDBJ whole genome shotgun (WGS) entry which is preliminary data.</text>
</comment>
<name>A0A1V2LTV5_PICKU</name>
<protein>
    <submittedName>
        <fullName evidence="2">Uncharacterized protein</fullName>
    </submittedName>
</protein>
<dbReference type="EMBL" id="MQVM01000002">
    <property type="protein sequence ID" value="ONH77265.1"/>
    <property type="molecule type" value="Genomic_DNA"/>
</dbReference>
<reference evidence="3" key="1">
    <citation type="journal article" date="2017" name="Genome Announc.">
        <title>Genome sequences of Cyberlindnera fabianii 65, Pichia kudriavzevii 129, and Saccharomyces cerevisiae 131 isolated from fermented masau fruits in Zimbabwe.</title>
        <authorList>
            <person name="van Rijswijck I.M.H."/>
            <person name="Derks M.F.L."/>
            <person name="Abee T."/>
            <person name="de Ridder D."/>
            <person name="Smid E.J."/>
        </authorList>
    </citation>
    <scope>NUCLEOTIDE SEQUENCE [LARGE SCALE GENOMIC DNA]</scope>
    <source>
        <strain evidence="3">129</strain>
    </source>
</reference>
<sequence>KKTIARTQSRTEDRYITSVAPYQLGHTSCC</sequence>
<evidence type="ECO:0000313" key="2">
    <source>
        <dbReference type="EMBL" id="ONH77265.1"/>
    </source>
</evidence>
<reference evidence="2" key="2">
    <citation type="submission" date="2017-01" db="EMBL/GenBank/DDBJ databases">
        <authorList>
            <person name="Mah S.A."/>
            <person name="Swanson W.J."/>
            <person name="Moy G.W."/>
            <person name="Vacquier V.D."/>
        </authorList>
    </citation>
    <scope>NUCLEOTIDE SEQUENCE [LARGE SCALE GENOMIC DNA]</scope>
    <source>
        <strain evidence="2">129</strain>
    </source>
</reference>
<gene>
    <name evidence="2" type="ORF">BOH78_0555</name>
    <name evidence="1" type="ORF">BOH78_4797</name>
</gene>